<evidence type="ECO:0000313" key="2">
    <source>
        <dbReference type="Proteomes" id="UP000198582"/>
    </source>
</evidence>
<sequence length="161" mass="18006">MPMPAATVLEILGRLRTRDLDVRLAGGWGIDALLRRQTRAHRDLDLLHRAEQETAVLQALDDFRETENARPVRFVLSRDDGAELDLHPLHFAPDGSATQAADDRGGTFPYPAACFVTGEIAGTPVPCLSVAQQRYFHRGYEPRPHDLADLRELRHEFGVES</sequence>
<dbReference type="RefSeq" id="WP_218156788.1">
    <property type="nucleotide sequence ID" value="NZ_FOEF01000006.1"/>
</dbReference>
<dbReference type="GO" id="GO:0016740">
    <property type="term" value="F:transferase activity"/>
    <property type="evidence" value="ECO:0007669"/>
    <property type="project" value="UniProtKB-KW"/>
</dbReference>
<dbReference type="InterPro" id="IPR019646">
    <property type="entry name" value="Aminoglyc_AdlTrfase"/>
</dbReference>
<accession>A0A1H8WXJ9</accession>
<protein>
    <submittedName>
        <fullName evidence="1">2''-aminoglycoside nucleotidyltransferase</fullName>
    </submittedName>
</protein>
<dbReference type="Proteomes" id="UP000198582">
    <property type="component" value="Unassembled WGS sequence"/>
</dbReference>
<keyword evidence="1" id="KW-0808">Transferase</keyword>
<dbReference type="Gene3D" id="3.30.460.40">
    <property type="match status" value="1"/>
</dbReference>
<evidence type="ECO:0000313" key="1">
    <source>
        <dbReference type="EMBL" id="SEP32356.1"/>
    </source>
</evidence>
<keyword evidence="2" id="KW-1185">Reference proteome</keyword>
<reference evidence="1 2" key="1">
    <citation type="submission" date="2016-10" db="EMBL/GenBank/DDBJ databases">
        <authorList>
            <person name="de Groot N.N."/>
        </authorList>
    </citation>
    <scope>NUCLEOTIDE SEQUENCE [LARGE SCALE GENOMIC DNA]</scope>
    <source>
        <strain evidence="1 2">DSM 44993</strain>
    </source>
</reference>
<dbReference type="EMBL" id="FOEF01000006">
    <property type="protein sequence ID" value="SEP32356.1"/>
    <property type="molecule type" value="Genomic_DNA"/>
</dbReference>
<proteinExistence type="predicted"/>
<dbReference type="STRING" id="394193.SAMN04489732_10632"/>
<dbReference type="Pfam" id="PF10706">
    <property type="entry name" value="Aminoglyc_resit"/>
    <property type="match status" value="1"/>
</dbReference>
<gene>
    <name evidence="1" type="ORF">SAMN04489732_10632</name>
</gene>
<organism evidence="1 2">
    <name type="scientific">Amycolatopsis saalfeldensis</name>
    <dbReference type="NCBI Taxonomy" id="394193"/>
    <lineage>
        <taxon>Bacteria</taxon>
        <taxon>Bacillati</taxon>
        <taxon>Actinomycetota</taxon>
        <taxon>Actinomycetes</taxon>
        <taxon>Pseudonocardiales</taxon>
        <taxon>Pseudonocardiaceae</taxon>
        <taxon>Amycolatopsis</taxon>
    </lineage>
</organism>
<dbReference type="AlphaFoldDB" id="A0A1H8WXJ9"/>
<name>A0A1H8WXJ9_9PSEU</name>